<dbReference type="SUPFAM" id="SSF144083">
    <property type="entry name" value="Magnesium transport protein CorA, transmembrane region"/>
    <property type="match status" value="1"/>
</dbReference>
<evidence type="ECO:0000313" key="8">
    <source>
        <dbReference type="Proteomes" id="UP000799429"/>
    </source>
</evidence>
<evidence type="ECO:0000256" key="3">
    <source>
        <dbReference type="ARBA" id="ARBA00022989"/>
    </source>
</evidence>
<accession>A0A9P4VLN9</accession>
<proteinExistence type="predicted"/>
<evidence type="ECO:0000256" key="4">
    <source>
        <dbReference type="ARBA" id="ARBA00023136"/>
    </source>
</evidence>
<keyword evidence="2 6" id="KW-0812">Transmembrane</keyword>
<dbReference type="EMBL" id="MU006120">
    <property type="protein sequence ID" value="KAF2834345.1"/>
    <property type="molecule type" value="Genomic_DNA"/>
</dbReference>
<dbReference type="InterPro" id="IPR045863">
    <property type="entry name" value="CorA_TM1_TM2"/>
</dbReference>
<comment type="subcellular location">
    <subcellularLocation>
        <location evidence="1">Membrane</location>
        <topology evidence="1">Multi-pass membrane protein</topology>
    </subcellularLocation>
</comment>
<dbReference type="Proteomes" id="UP000799429">
    <property type="component" value="Unassembled WGS sequence"/>
</dbReference>
<reference evidence="7" key="1">
    <citation type="journal article" date="2020" name="Stud. Mycol.">
        <title>101 Dothideomycetes genomes: a test case for predicting lifestyles and emergence of pathogens.</title>
        <authorList>
            <person name="Haridas S."/>
            <person name="Albert R."/>
            <person name="Binder M."/>
            <person name="Bloem J."/>
            <person name="Labutti K."/>
            <person name="Salamov A."/>
            <person name="Andreopoulos B."/>
            <person name="Baker S."/>
            <person name="Barry K."/>
            <person name="Bills G."/>
            <person name="Bluhm B."/>
            <person name="Cannon C."/>
            <person name="Castanera R."/>
            <person name="Culley D."/>
            <person name="Daum C."/>
            <person name="Ezra D."/>
            <person name="Gonzalez J."/>
            <person name="Henrissat B."/>
            <person name="Kuo A."/>
            <person name="Liang C."/>
            <person name="Lipzen A."/>
            <person name="Lutzoni F."/>
            <person name="Magnuson J."/>
            <person name="Mondo S."/>
            <person name="Nolan M."/>
            <person name="Ohm R."/>
            <person name="Pangilinan J."/>
            <person name="Park H.-J."/>
            <person name="Ramirez L."/>
            <person name="Alfaro M."/>
            <person name="Sun H."/>
            <person name="Tritt A."/>
            <person name="Yoshinaga Y."/>
            <person name="Zwiers L.-H."/>
            <person name="Turgeon B."/>
            <person name="Goodwin S."/>
            <person name="Spatafora J."/>
            <person name="Crous P."/>
            <person name="Grigoriev I."/>
        </authorList>
    </citation>
    <scope>NUCLEOTIDE SEQUENCE</scope>
    <source>
        <strain evidence="7">CBS 101060</strain>
    </source>
</reference>
<dbReference type="InterPro" id="IPR002523">
    <property type="entry name" value="MgTranspt_CorA/ZnTranspt_ZntB"/>
</dbReference>
<evidence type="ECO:0000256" key="2">
    <source>
        <dbReference type="ARBA" id="ARBA00022692"/>
    </source>
</evidence>
<keyword evidence="3 6" id="KW-1133">Transmembrane helix</keyword>
<evidence type="ECO:0000256" key="5">
    <source>
        <dbReference type="SAM" id="MobiDB-lite"/>
    </source>
</evidence>
<evidence type="ECO:0000313" key="7">
    <source>
        <dbReference type="EMBL" id="KAF2834345.1"/>
    </source>
</evidence>
<feature type="transmembrane region" description="Helical" evidence="6">
    <location>
        <begin position="281"/>
        <end position="303"/>
    </location>
</feature>
<keyword evidence="4 6" id="KW-0472">Membrane</keyword>
<keyword evidence="8" id="KW-1185">Reference proteome</keyword>
<sequence length="353" mass="40367">MEEYEGSEDEVDLSINFNKAPKYTFNRSDLDLQPKKRQVDRSEHDKFTSEDFGSRDRNTEKAKVTASATDLMESKARIWIWHESQIILSLIVNETGTNITGNLLTSSNGRVKDHICNNLDAIQEKNGMHGITQLLLKIFGIIEEDYAEYLQENSSYLWQLAQKAAECEIISRDPHSKKLKLAAEIYQLSARYIGLERRVRAAIDAMSHVKDHRYFSSLTARPEGMTKLQGDWQKVTDKLERHLKTVTKLQQDTATLSNSIVNLTNLEEIVFASRVAKSAQVIAFVALLCLPIALVLAFFGMNVFEFTRDKRMPTIYIPVGIIFGSLVMMLGAYVLWYRHVQRRDAFQVSHSRV</sequence>
<organism evidence="7 8">
    <name type="scientific">Patellaria atrata CBS 101060</name>
    <dbReference type="NCBI Taxonomy" id="1346257"/>
    <lineage>
        <taxon>Eukaryota</taxon>
        <taxon>Fungi</taxon>
        <taxon>Dikarya</taxon>
        <taxon>Ascomycota</taxon>
        <taxon>Pezizomycotina</taxon>
        <taxon>Dothideomycetes</taxon>
        <taxon>Dothideomycetes incertae sedis</taxon>
        <taxon>Patellariales</taxon>
        <taxon>Patellariaceae</taxon>
        <taxon>Patellaria</taxon>
    </lineage>
</organism>
<dbReference type="GO" id="GO:0016020">
    <property type="term" value="C:membrane"/>
    <property type="evidence" value="ECO:0007669"/>
    <property type="project" value="UniProtKB-SubCell"/>
</dbReference>
<feature type="transmembrane region" description="Helical" evidence="6">
    <location>
        <begin position="315"/>
        <end position="336"/>
    </location>
</feature>
<dbReference type="Pfam" id="PF01544">
    <property type="entry name" value="CorA"/>
    <property type="match status" value="1"/>
</dbReference>
<comment type="caution">
    <text evidence="7">The sequence shown here is derived from an EMBL/GenBank/DDBJ whole genome shotgun (WGS) entry which is preliminary data.</text>
</comment>
<feature type="region of interest" description="Disordered" evidence="5">
    <location>
        <begin position="28"/>
        <end position="60"/>
    </location>
</feature>
<protein>
    <submittedName>
        <fullName evidence="7">Uncharacterized protein</fullName>
    </submittedName>
</protein>
<evidence type="ECO:0000256" key="1">
    <source>
        <dbReference type="ARBA" id="ARBA00004141"/>
    </source>
</evidence>
<dbReference type="GO" id="GO:0046873">
    <property type="term" value="F:metal ion transmembrane transporter activity"/>
    <property type="evidence" value="ECO:0007669"/>
    <property type="project" value="InterPro"/>
</dbReference>
<evidence type="ECO:0000256" key="6">
    <source>
        <dbReference type="SAM" id="Phobius"/>
    </source>
</evidence>
<dbReference type="AlphaFoldDB" id="A0A9P4VLN9"/>
<gene>
    <name evidence="7" type="ORF">M501DRAFT_593493</name>
</gene>
<name>A0A9P4VLN9_9PEZI</name>
<dbReference type="Gene3D" id="1.20.58.340">
    <property type="entry name" value="Magnesium transport protein CorA, transmembrane region"/>
    <property type="match status" value="1"/>
</dbReference>